<evidence type="ECO:0000313" key="3">
    <source>
        <dbReference type="Proteomes" id="UP000028837"/>
    </source>
</evidence>
<dbReference type="Gene3D" id="3.60.110.10">
    <property type="entry name" value="Carbon-nitrogen hydrolase"/>
    <property type="match status" value="1"/>
</dbReference>
<dbReference type="InterPro" id="IPR036526">
    <property type="entry name" value="C-N_Hydrolase_sf"/>
</dbReference>
<keyword evidence="2" id="KW-0378">Hydrolase</keyword>
<evidence type="ECO:0000259" key="1">
    <source>
        <dbReference type="PROSITE" id="PS50263"/>
    </source>
</evidence>
<dbReference type="Pfam" id="PF00795">
    <property type="entry name" value="CN_hydrolase"/>
    <property type="match status" value="1"/>
</dbReference>
<proteinExistence type="predicted"/>
<dbReference type="AlphaFoldDB" id="A0A086K2J3"/>
<dbReference type="PROSITE" id="PS50263">
    <property type="entry name" value="CN_HYDROLASE"/>
    <property type="match status" value="1"/>
</dbReference>
<evidence type="ECO:0000313" key="2">
    <source>
        <dbReference type="EMBL" id="KFG38611.1"/>
    </source>
</evidence>
<dbReference type="GO" id="GO:0005739">
    <property type="term" value="C:mitochondrion"/>
    <property type="evidence" value="ECO:0007669"/>
    <property type="project" value="TreeGrafter"/>
</dbReference>
<dbReference type="Proteomes" id="UP000028837">
    <property type="component" value="Unassembled WGS sequence"/>
</dbReference>
<dbReference type="GO" id="GO:0050152">
    <property type="term" value="F:omega-amidase activity"/>
    <property type="evidence" value="ECO:0007669"/>
    <property type="project" value="TreeGrafter"/>
</dbReference>
<dbReference type="SUPFAM" id="SSF56317">
    <property type="entry name" value="Carbon-nitrogen hydrolase"/>
    <property type="match status" value="1"/>
</dbReference>
<reference evidence="2 3" key="1">
    <citation type="submission" date="2014-02" db="EMBL/GenBank/DDBJ databases">
        <authorList>
            <person name="Sibley D."/>
            <person name="Venepally P."/>
            <person name="Karamycheva S."/>
            <person name="Hadjithomas M."/>
            <person name="Khan A."/>
            <person name="Brunk B."/>
            <person name="Roos D."/>
            <person name="Caler E."/>
            <person name="Lorenzi H."/>
        </authorList>
    </citation>
    <scope>NUCLEOTIDE SEQUENCE [LARGE SCALE GENOMIC DNA]</scope>
    <source>
        <strain evidence="2 3">GAB2-2007-GAL-DOM2</strain>
    </source>
</reference>
<dbReference type="InterPro" id="IPR003010">
    <property type="entry name" value="C-N_Hydrolase"/>
</dbReference>
<gene>
    <name evidence="2" type="ORF">TGDOM2_265860</name>
</gene>
<dbReference type="PANTHER" id="PTHR23088:SF30">
    <property type="entry name" value="OMEGA-AMIDASE NIT2"/>
    <property type="match status" value="1"/>
</dbReference>
<name>A0A086K2J3_TOXGO</name>
<dbReference type="GO" id="GO:0006107">
    <property type="term" value="P:oxaloacetate metabolic process"/>
    <property type="evidence" value="ECO:0007669"/>
    <property type="project" value="TreeGrafter"/>
</dbReference>
<dbReference type="PANTHER" id="PTHR23088">
    <property type="entry name" value="NITRILASE-RELATED"/>
    <property type="match status" value="1"/>
</dbReference>
<dbReference type="GO" id="GO:0006541">
    <property type="term" value="P:glutamine metabolic process"/>
    <property type="evidence" value="ECO:0007669"/>
    <property type="project" value="TreeGrafter"/>
</dbReference>
<protein>
    <submittedName>
        <fullName evidence="2">Hydrolase, carbon-nitrogen family protein</fullName>
    </submittedName>
</protein>
<accession>A0A086K2J3</accession>
<sequence length="450" mass="48254">MAPASSIRICVLQLPALLRRESGLSPGALSPSHSPLSLSSRDSQAVLERKQQQMVRVKEALTAAVSAYRKAAGVASSAQLPFVTEFQQTAFSSSPAPASSTSILAALSESLRASDAPTLPHEKREGSVAPLFDLLVLPEMWSTPYHASCFYAFSESLPAPCGSAQVTSGESEAALAQEKPAEAAETLAQLSPSFEFMKGLAKQLKVCVVGGSIVERREVGADGKDADENAPGEKRKVELYNTCCVFDRNGAFIAKHRKLHLFDISILKADDPRGKGMIFRESDTLCAGTSLTSFPLAPFGNVGVGICYDLRFAEMALALTQQRQCRLLCYPGAFNKTTGPPHWSLLLRARALDNQVYVIGCSPAALPPSVSGEGEYPVYGHSTVIGPYGDVLAELGGAPGAIFASLERHHVDLFRKQVPTSVQKRFGEVYTQVREVRGSGCMHQPPDKEV</sequence>
<dbReference type="VEuPathDB" id="ToxoDB:TGDOM2_265860"/>
<dbReference type="GO" id="GO:0006528">
    <property type="term" value="P:asparagine metabolic process"/>
    <property type="evidence" value="ECO:0007669"/>
    <property type="project" value="TreeGrafter"/>
</dbReference>
<dbReference type="EMBL" id="AHZU02000913">
    <property type="protein sequence ID" value="KFG38611.1"/>
    <property type="molecule type" value="Genomic_DNA"/>
</dbReference>
<dbReference type="OrthoDB" id="10250282at2759"/>
<organism evidence="2 3">
    <name type="scientific">Toxoplasma gondii GAB2-2007-GAL-DOM2</name>
    <dbReference type="NCBI Taxonomy" id="1130820"/>
    <lineage>
        <taxon>Eukaryota</taxon>
        <taxon>Sar</taxon>
        <taxon>Alveolata</taxon>
        <taxon>Apicomplexa</taxon>
        <taxon>Conoidasida</taxon>
        <taxon>Coccidia</taxon>
        <taxon>Eucoccidiorida</taxon>
        <taxon>Eimeriorina</taxon>
        <taxon>Sarcocystidae</taxon>
        <taxon>Toxoplasma</taxon>
    </lineage>
</organism>
<feature type="domain" description="CN hydrolase" evidence="1">
    <location>
        <begin position="86"/>
        <end position="408"/>
    </location>
</feature>
<comment type="caution">
    <text evidence="2">The sequence shown here is derived from an EMBL/GenBank/DDBJ whole genome shotgun (WGS) entry which is preliminary data.</text>
</comment>